<dbReference type="Proteomes" id="UP000887580">
    <property type="component" value="Unplaced"/>
</dbReference>
<sequence>MRQFIFLFLFIFSVKVLADGSHESAIIETKDGPKSSHDLIKEVKEGHSKVGSLPAPDVVPSDAVQVAGVPSETNAGRPIVLDKPNIVPTSVPSKSGLPSENIAPANSKAEKIALAPKRARREADKSSESKESEEEKKDGDLIAGKIPTEEIAVAHKKDGEETEIATATKASIIAVSEENKRVKRVPDSSSSESHEIHTGIVSPAVINPGLPALNVAPNPPAGLGGIRKRRDASKSSESDEADKDDKSDAFTTKIPTETAVVAKKEPGEDSIKVGSATKVESIAVTGSPEEKNLPTISARIRRDNSKSSEEEKDSAFTTKIPTESVAVAKKKPGEDKAEVATATKVKNVAVSGDPAEENLPTVSPGRARREADKSSESKESGEKKKDGDLIAAKIPTKEIAVAHKKEEIEIATATKASIIAVSENAEKKESRVRRHSEPNSKSNESGEEESAQSPSSVVINKDQIKEEAAIARMKSGESESEVVAVAKIQHPKESRVRRDEKNAHRPGPNESDMAAGDPVKLEAKPKSRARRYA</sequence>
<protein>
    <submittedName>
        <fullName evidence="2">Uncharacterized protein</fullName>
    </submittedName>
</protein>
<evidence type="ECO:0000313" key="2">
    <source>
        <dbReference type="WBParaSite" id="PS1159_v2.g17438.t1"/>
    </source>
</evidence>
<accession>A0AC35FHA5</accession>
<proteinExistence type="predicted"/>
<name>A0AC35FHA5_9BILA</name>
<evidence type="ECO:0000313" key="1">
    <source>
        <dbReference type="Proteomes" id="UP000887580"/>
    </source>
</evidence>
<reference evidence="2" key="1">
    <citation type="submission" date="2022-11" db="UniProtKB">
        <authorList>
            <consortium name="WormBaseParasite"/>
        </authorList>
    </citation>
    <scope>IDENTIFICATION</scope>
</reference>
<organism evidence="1 2">
    <name type="scientific">Panagrolaimus sp. PS1159</name>
    <dbReference type="NCBI Taxonomy" id="55785"/>
    <lineage>
        <taxon>Eukaryota</taxon>
        <taxon>Metazoa</taxon>
        <taxon>Ecdysozoa</taxon>
        <taxon>Nematoda</taxon>
        <taxon>Chromadorea</taxon>
        <taxon>Rhabditida</taxon>
        <taxon>Tylenchina</taxon>
        <taxon>Panagrolaimomorpha</taxon>
        <taxon>Panagrolaimoidea</taxon>
        <taxon>Panagrolaimidae</taxon>
        <taxon>Panagrolaimus</taxon>
    </lineage>
</organism>
<dbReference type="WBParaSite" id="PS1159_v2.g17438.t1">
    <property type="protein sequence ID" value="PS1159_v2.g17438.t1"/>
    <property type="gene ID" value="PS1159_v2.g17438"/>
</dbReference>